<evidence type="ECO:0000313" key="2">
    <source>
        <dbReference type="Proteomes" id="UP000886865"/>
    </source>
</evidence>
<dbReference type="Proteomes" id="UP000886865">
    <property type="component" value="Unassembled WGS sequence"/>
</dbReference>
<reference evidence="1" key="2">
    <citation type="journal article" date="2021" name="PeerJ">
        <title>Extensive microbial diversity within the chicken gut microbiome revealed by metagenomics and culture.</title>
        <authorList>
            <person name="Gilroy R."/>
            <person name="Ravi A."/>
            <person name="Getino M."/>
            <person name="Pursley I."/>
            <person name="Horton D.L."/>
            <person name="Alikhan N.F."/>
            <person name="Baker D."/>
            <person name="Gharbi K."/>
            <person name="Hall N."/>
            <person name="Watson M."/>
            <person name="Adriaenssens E.M."/>
            <person name="Foster-Nyarko E."/>
            <person name="Jarju S."/>
            <person name="Secka A."/>
            <person name="Antonio M."/>
            <person name="Oren A."/>
            <person name="Chaudhuri R.R."/>
            <person name="La Ragione R."/>
            <person name="Hildebrand F."/>
            <person name="Pallen M.J."/>
        </authorList>
    </citation>
    <scope>NUCLEOTIDE SEQUENCE</scope>
    <source>
        <strain evidence="1">CHK152-2871</strain>
    </source>
</reference>
<reference evidence="1" key="1">
    <citation type="submission" date="2020-10" db="EMBL/GenBank/DDBJ databases">
        <authorList>
            <person name="Gilroy R."/>
        </authorList>
    </citation>
    <scope>NUCLEOTIDE SEQUENCE</scope>
    <source>
        <strain evidence="1">CHK152-2871</strain>
    </source>
</reference>
<dbReference type="AlphaFoldDB" id="A0A9D1FJ95"/>
<comment type="caution">
    <text evidence="1">The sequence shown here is derived from an EMBL/GenBank/DDBJ whole genome shotgun (WGS) entry which is preliminary data.</text>
</comment>
<gene>
    <name evidence="1" type="ORF">IAA86_05745</name>
</gene>
<evidence type="ECO:0000313" key="1">
    <source>
        <dbReference type="EMBL" id="HIS74502.1"/>
    </source>
</evidence>
<proteinExistence type="predicted"/>
<organism evidence="1 2">
    <name type="scientific">Candidatus Galligastranaerophilus intestinavium</name>
    <dbReference type="NCBI Taxonomy" id="2840836"/>
    <lineage>
        <taxon>Bacteria</taxon>
        <taxon>Candidatus Galligastranaerophilus</taxon>
    </lineage>
</organism>
<protein>
    <submittedName>
        <fullName evidence="1">Uncharacterized protein</fullName>
    </submittedName>
</protein>
<sequence length="407" mass="46391">MKVAIISNNRNILLNGSTKILQPFSFKGKQGNDKFEHKSTPALDPIKYFNDVFPDAKKFEIYLKNFYSAILNGDKNSREILRLIEFARNNNIDSDIFMQLVNKPQVNRGILEEMNNKESQIRIYTNQNEALEKSCVGDVFLVNGDKFISMKNSKGDIIRLEIEPNMYLALFPSVKKYITTQNFSSDCYLLAVLCALINKPEGKEKILSSIKQDGEDVLIKFNSGCSEYRYNCAQLPSDVDNLRLAKGCLGIKMFEYAYGLELEQQTKVSSNQIDLDKVNTSLPSYYPKYKSSADYYRDKSGSTLRFMKSMGIFGKSCNLAVPISREIVLSTLSNPNNFVNKIFIGVSKKTPKLAKNQENHGYVIEPQYNSNKLTYRVYDSSNSSFYTIMDLDELMECFSHILIGDIN</sequence>
<name>A0A9D1FJ95_9BACT</name>
<dbReference type="EMBL" id="DVJQ01000048">
    <property type="protein sequence ID" value="HIS74502.1"/>
    <property type="molecule type" value="Genomic_DNA"/>
</dbReference>
<accession>A0A9D1FJ95</accession>